<keyword evidence="8" id="KW-1185">Reference proteome</keyword>
<feature type="transmembrane region" description="Helical" evidence="5">
    <location>
        <begin position="243"/>
        <end position="260"/>
    </location>
</feature>
<dbReference type="GO" id="GO:0016874">
    <property type="term" value="F:ligase activity"/>
    <property type="evidence" value="ECO:0007669"/>
    <property type="project" value="UniProtKB-KW"/>
</dbReference>
<evidence type="ECO:0000256" key="1">
    <source>
        <dbReference type="ARBA" id="ARBA00004141"/>
    </source>
</evidence>
<proteinExistence type="predicted"/>
<dbReference type="RefSeq" id="WP_216145888.1">
    <property type="nucleotide sequence ID" value="NZ_JAHLDV010000003.1"/>
</dbReference>
<comment type="caution">
    <text evidence="7">The sequence shown here is derived from an EMBL/GenBank/DDBJ whole genome shotgun (WGS) entry which is preliminary data.</text>
</comment>
<feature type="transmembrane region" description="Helical" evidence="5">
    <location>
        <begin position="201"/>
        <end position="217"/>
    </location>
</feature>
<dbReference type="InterPro" id="IPR007016">
    <property type="entry name" value="O-antigen_ligase-rel_domated"/>
</dbReference>
<dbReference type="PANTHER" id="PTHR37422">
    <property type="entry name" value="TEICHURONIC ACID BIOSYNTHESIS PROTEIN TUAE"/>
    <property type="match status" value="1"/>
</dbReference>
<keyword evidence="3 5" id="KW-1133">Transmembrane helix</keyword>
<sequence length="415" mass="47128">MKTKYSILYCLMCVYIVIMPLIQEGTNFKGISARDILLGIVVFAYFVKLIIEKATRERFIYGIRDIFSSTLSICILILLGIMLLSTSYALEKTLALTESARFLTYVFIFFVIKYEFNTKKLVKNLLKCYIFTASILSIFGIIQHFTRIGLDKKFVEHYSSGYSVVRIAATMFNPNAYSAFLILIIFPVVMLTIYEKNKKIKSIYGIISVLLFVNIIMTYSRNAQLGVCIGAVVLCVIYSYKLIIAFGVIGVLTLFMPSVLDTVQALTNASRNASRIKLWKTAIMMIKEHPILGVGNGNFISRYNEYVSKYKGLSYNAYKRYPAHNSYLKVESELGIVGIVSFLAILVTSLFRVKKLFTLTDDKFIKAFYMGAFASMIAFFFMNISDNLFFVPMATTYFWFLIATAESLLNSSTSN</sequence>
<dbReference type="InterPro" id="IPR051533">
    <property type="entry name" value="WaaL-like"/>
</dbReference>
<dbReference type="Proteomes" id="UP000776252">
    <property type="component" value="Unassembled WGS sequence"/>
</dbReference>
<feature type="transmembrane region" description="Helical" evidence="5">
    <location>
        <begin position="31"/>
        <end position="51"/>
    </location>
</feature>
<feature type="transmembrane region" description="Helical" evidence="5">
    <location>
        <begin position="176"/>
        <end position="194"/>
    </location>
</feature>
<evidence type="ECO:0000256" key="5">
    <source>
        <dbReference type="SAM" id="Phobius"/>
    </source>
</evidence>
<organism evidence="7 8">
    <name type="scientific">Clostridium frigoris</name>
    <dbReference type="NCBI Taxonomy" id="205327"/>
    <lineage>
        <taxon>Bacteria</taxon>
        <taxon>Bacillati</taxon>
        <taxon>Bacillota</taxon>
        <taxon>Clostridia</taxon>
        <taxon>Eubacteriales</taxon>
        <taxon>Clostridiaceae</taxon>
        <taxon>Clostridium</taxon>
    </lineage>
</organism>
<evidence type="ECO:0000259" key="6">
    <source>
        <dbReference type="Pfam" id="PF04932"/>
    </source>
</evidence>
<feature type="transmembrane region" description="Helical" evidence="5">
    <location>
        <begin position="334"/>
        <end position="352"/>
    </location>
</feature>
<protein>
    <submittedName>
        <fullName evidence="7">O-antigen ligase family protein</fullName>
    </submittedName>
</protein>
<feature type="transmembrane region" description="Helical" evidence="5">
    <location>
        <begin position="100"/>
        <end position="116"/>
    </location>
</feature>
<feature type="domain" description="O-antigen ligase-related" evidence="6">
    <location>
        <begin position="207"/>
        <end position="343"/>
    </location>
</feature>
<dbReference type="EMBL" id="JAHLDV010000003">
    <property type="protein sequence ID" value="MBU3158686.1"/>
    <property type="molecule type" value="Genomic_DNA"/>
</dbReference>
<feature type="transmembrane region" description="Helical" evidence="5">
    <location>
        <begin position="128"/>
        <end position="146"/>
    </location>
</feature>
<feature type="transmembrane region" description="Helical" evidence="5">
    <location>
        <begin position="63"/>
        <end position="88"/>
    </location>
</feature>
<reference evidence="7 8" key="1">
    <citation type="submission" date="2021-06" db="EMBL/GenBank/DDBJ databases">
        <title>Clostridia strains as spoilage organisms.</title>
        <authorList>
            <person name="Wambui J."/>
            <person name="Stephan R."/>
            <person name="Stevens M.J.A."/>
        </authorList>
    </citation>
    <scope>NUCLEOTIDE SEQUENCE [LARGE SCALE GENOMIC DNA]</scope>
    <source>
        <strain evidence="7 8">DSM 14204</strain>
    </source>
</reference>
<feature type="transmembrane region" description="Helical" evidence="5">
    <location>
        <begin position="364"/>
        <end position="382"/>
    </location>
</feature>
<feature type="transmembrane region" description="Helical" evidence="5">
    <location>
        <begin position="7"/>
        <end position="25"/>
    </location>
</feature>
<gene>
    <name evidence="7" type="ORF">KPL37_02715</name>
</gene>
<name>A0ABS6BP39_9CLOT</name>
<feature type="transmembrane region" description="Helical" evidence="5">
    <location>
        <begin position="388"/>
        <end position="409"/>
    </location>
</feature>
<accession>A0ABS6BP39</accession>
<comment type="subcellular location">
    <subcellularLocation>
        <location evidence="1">Membrane</location>
        <topology evidence="1">Multi-pass membrane protein</topology>
    </subcellularLocation>
</comment>
<evidence type="ECO:0000313" key="7">
    <source>
        <dbReference type="EMBL" id="MBU3158686.1"/>
    </source>
</evidence>
<evidence type="ECO:0000313" key="8">
    <source>
        <dbReference type="Proteomes" id="UP000776252"/>
    </source>
</evidence>
<dbReference type="Pfam" id="PF04932">
    <property type="entry name" value="Wzy_C"/>
    <property type="match status" value="1"/>
</dbReference>
<keyword evidence="4 5" id="KW-0472">Membrane</keyword>
<feature type="transmembrane region" description="Helical" evidence="5">
    <location>
        <begin position="223"/>
        <end position="238"/>
    </location>
</feature>
<evidence type="ECO:0000256" key="2">
    <source>
        <dbReference type="ARBA" id="ARBA00022692"/>
    </source>
</evidence>
<evidence type="ECO:0000256" key="4">
    <source>
        <dbReference type="ARBA" id="ARBA00023136"/>
    </source>
</evidence>
<keyword evidence="2 5" id="KW-0812">Transmembrane</keyword>
<evidence type="ECO:0000256" key="3">
    <source>
        <dbReference type="ARBA" id="ARBA00022989"/>
    </source>
</evidence>
<dbReference type="PANTHER" id="PTHR37422:SF17">
    <property type="entry name" value="O-ANTIGEN LIGASE"/>
    <property type="match status" value="1"/>
</dbReference>
<keyword evidence="7" id="KW-0436">Ligase</keyword>